<gene>
    <name evidence="1" type="ORF">LY89DRAFT_741198</name>
</gene>
<dbReference type="GeneID" id="28830404"/>
<dbReference type="InParanoid" id="A0A132BAS4"/>
<organism evidence="1 2">
    <name type="scientific">Mollisia scopiformis</name>
    <name type="common">Conifer needle endophyte fungus</name>
    <name type="synonym">Phialocephala scopiformis</name>
    <dbReference type="NCBI Taxonomy" id="149040"/>
    <lineage>
        <taxon>Eukaryota</taxon>
        <taxon>Fungi</taxon>
        <taxon>Dikarya</taxon>
        <taxon>Ascomycota</taxon>
        <taxon>Pezizomycotina</taxon>
        <taxon>Leotiomycetes</taxon>
        <taxon>Helotiales</taxon>
        <taxon>Mollisiaceae</taxon>
        <taxon>Mollisia</taxon>
    </lineage>
</organism>
<sequence>MSAEAPPLDANQLRVEWGSHKPVSKASDFVRLRCALLNALTSRTTSTSSDSKRLLHLAVDVHEEGPYFTNEFKLCWLVEIPNSSQLFKSYGMGRACESGPISFRVFTTMREIENKSFYTIWAEAEARNIRNQRTKRVDHDGKEKFLTTTVIFNWPGSVEGDLVQKLDWSCIANLISHYAKIGFNTDGEPACDDIVMERLFENINPSKEQGYRS</sequence>
<accession>A0A132BAS4</accession>
<dbReference type="RefSeq" id="XP_018063846.1">
    <property type="nucleotide sequence ID" value="XM_018220678.1"/>
</dbReference>
<dbReference type="KEGG" id="psco:LY89DRAFT_741198"/>
<dbReference type="Proteomes" id="UP000070700">
    <property type="component" value="Unassembled WGS sequence"/>
</dbReference>
<name>A0A132BAS4_MOLSC</name>
<dbReference type="AlphaFoldDB" id="A0A132BAS4"/>
<evidence type="ECO:0000313" key="1">
    <source>
        <dbReference type="EMBL" id="KUJ09491.1"/>
    </source>
</evidence>
<proteinExistence type="predicted"/>
<reference evidence="1 2" key="1">
    <citation type="submission" date="2015-10" db="EMBL/GenBank/DDBJ databases">
        <title>Full genome of DAOMC 229536 Phialocephala scopiformis, a fungal endophyte of spruce producing the potent anti-insectan compound rugulosin.</title>
        <authorList>
            <consortium name="DOE Joint Genome Institute"/>
            <person name="Walker A.K."/>
            <person name="Frasz S.L."/>
            <person name="Seifert K.A."/>
            <person name="Miller J.D."/>
            <person name="Mondo S.J."/>
            <person name="Labutti K."/>
            <person name="Lipzen A."/>
            <person name="Dockter R."/>
            <person name="Kennedy M."/>
            <person name="Grigoriev I.V."/>
            <person name="Spatafora J.W."/>
        </authorList>
    </citation>
    <scope>NUCLEOTIDE SEQUENCE [LARGE SCALE GENOMIC DNA]</scope>
    <source>
        <strain evidence="1 2">CBS 120377</strain>
    </source>
</reference>
<evidence type="ECO:0000313" key="2">
    <source>
        <dbReference type="Proteomes" id="UP000070700"/>
    </source>
</evidence>
<keyword evidence="2" id="KW-1185">Reference proteome</keyword>
<dbReference type="EMBL" id="KQ947432">
    <property type="protein sequence ID" value="KUJ09491.1"/>
    <property type="molecule type" value="Genomic_DNA"/>
</dbReference>
<protein>
    <submittedName>
        <fullName evidence="1">Uncharacterized protein</fullName>
    </submittedName>
</protein>